<dbReference type="EMBL" id="OENF01000042">
    <property type="protein sequence ID" value="SOS75909.1"/>
    <property type="molecule type" value="Genomic_DNA"/>
</dbReference>
<feature type="coiled-coil region" evidence="1">
    <location>
        <begin position="382"/>
        <end position="409"/>
    </location>
</feature>
<evidence type="ECO:0000313" key="4">
    <source>
        <dbReference type="Proteomes" id="UP000234211"/>
    </source>
</evidence>
<reference evidence="4" key="1">
    <citation type="submission" date="2017-11" db="EMBL/GenBank/DDBJ databases">
        <authorList>
            <person name="Duchaud E."/>
        </authorList>
    </citation>
    <scope>NUCLEOTIDE SEQUENCE [LARGE SCALE GENOMIC DNA]</scope>
    <source>
        <strain evidence="4">Tenacibaculum sp. TNO020</strain>
    </source>
</reference>
<dbReference type="PANTHER" id="PTHR32114:SF2">
    <property type="entry name" value="ABC TRANSPORTER ABCH.3"/>
    <property type="match status" value="1"/>
</dbReference>
<dbReference type="Proteomes" id="UP000234211">
    <property type="component" value="Unassembled WGS sequence"/>
</dbReference>
<gene>
    <name evidence="3" type="ORF">TNO020_70218</name>
</gene>
<protein>
    <submittedName>
        <fullName evidence="3">Nuclease SbcCD subunit C</fullName>
    </submittedName>
</protein>
<evidence type="ECO:0000313" key="3">
    <source>
        <dbReference type="EMBL" id="SOS75909.1"/>
    </source>
</evidence>
<feature type="coiled-coil region" evidence="1">
    <location>
        <begin position="874"/>
        <end position="985"/>
    </location>
</feature>
<feature type="coiled-coil region" evidence="1">
    <location>
        <begin position="794"/>
        <end position="845"/>
    </location>
</feature>
<keyword evidence="1" id="KW-0175">Coiled coil</keyword>
<dbReference type="GO" id="GO:0006302">
    <property type="term" value="P:double-strand break repair"/>
    <property type="evidence" value="ECO:0007669"/>
    <property type="project" value="InterPro"/>
</dbReference>
<dbReference type="PANTHER" id="PTHR32114">
    <property type="entry name" value="ABC TRANSPORTER ABCH.3"/>
    <property type="match status" value="1"/>
</dbReference>
<feature type="domain" description="Rad50/SbcC-type AAA" evidence="2">
    <location>
        <begin position="5"/>
        <end position="211"/>
    </location>
</feature>
<accession>A0A2H1YK74</accession>
<evidence type="ECO:0000256" key="1">
    <source>
        <dbReference type="SAM" id="Coils"/>
    </source>
</evidence>
<name>A0A2H1YK74_9FLAO</name>
<dbReference type="GO" id="GO:0016887">
    <property type="term" value="F:ATP hydrolysis activity"/>
    <property type="evidence" value="ECO:0007669"/>
    <property type="project" value="InterPro"/>
</dbReference>
<dbReference type="Pfam" id="PF13476">
    <property type="entry name" value="AAA_23"/>
    <property type="match status" value="1"/>
</dbReference>
<feature type="coiled-coil region" evidence="1">
    <location>
        <begin position="556"/>
        <end position="596"/>
    </location>
</feature>
<keyword evidence="4" id="KW-1185">Reference proteome</keyword>
<feature type="coiled-coil region" evidence="1">
    <location>
        <begin position="468"/>
        <end position="495"/>
    </location>
</feature>
<dbReference type="AlphaFoldDB" id="A0A2H1YK74"/>
<dbReference type="Gene3D" id="3.40.50.300">
    <property type="entry name" value="P-loop containing nucleotide triphosphate hydrolases"/>
    <property type="match status" value="2"/>
</dbReference>
<organism evidence="3 4">
    <name type="scientific">Tenacibaculum piscium</name>
    <dbReference type="NCBI Taxonomy" id="1458515"/>
    <lineage>
        <taxon>Bacteria</taxon>
        <taxon>Pseudomonadati</taxon>
        <taxon>Bacteroidota</taxon>
        <taxon>Flavobacteriia</taxon>
        <taxon>Flavobacteriales</taxon>
        <taxon>Flavobacteriaceae</taxon>
        <taxon>Tenacibaculum</taxon>
    </lineage>
</organism>
<dbReference type="InterPro" id="IPR027417">
    <property type="entry name" value="P-loop_NTPase"/>
</dbReference>
<sequence length="1217" mass="139129">MKILKIALQNINSLKSETPIVIDFENENFKDVGLYAITGVTGAGKTTILDAITIALYQKVPRFKDTKGSLIDVVSHGANNAFTRIIFENNNFIYEGYWGIQLANKAGKKYTNPKEEVSLKNLSTDKIIATQKRKYIEEVQKVTQLNYDQFLRSVLLAQGEFASFLSAKGPDKGKLLEQITGEQIYKKIGEEILNRKSSEEKKLAIIKAKINADDILSKEEKEALLEKSAILTTDIAKNEAEITKITAVINWYINYQKLLDKDDNLKQETERISLFIDNYKQELSLLSLHEKAAPFIEFIQDFKRNEKNILDKTGQEKVLEVELKALNPQIESFKNQVKNETTALENTDKEFKIWLPKFDKITKLDAQLKNEIDITFQSSEKLNELKTEITNFETKENKLKINLDKLKGNIKIDEKNLTENNFLLEVKNHISSWNSDLITLKSHKNILKENAVFIADKNEGIQKTTISLKEKTDFLAKENIEIEKLEKEILAVNTTLSKNNSTDLFAKQKQLATSENNWKEFKSLSEEIAKNEKEQTEKIAQKATLSTELINCKLEIEKFETAISKQEIAVKDAEKILNLEKSIANYEADRKKLKKGEPCGLCGSKEHPFAENLEVIGISESEKILVERKNSLRNLEESKVALKIKETQLNTNIEALQTQLNSILEVVKKLKLKATTLHIDCDLTNISKINLELNSISEKIKVLTQNLKIAQELQIEKDSLSKKNEFKKNEINTLKTEVATLTEKNKNATAEITSKCKITDELTIACNKLENTLKTNLAQFKYELPAINQADLFIENIEKSVAEYSKIQQNLEALKSEEKVNNLDLENTKKQVKNYTKTQNEFLQKKSASENNTKLLKEQRNSILPSEITVENKRESLQLRCKEASKKLEESKKDVQKILEEKSVKEALKVKNNQDLKVLSEEIKILEIEFNKQLKNSDFESKEAIEKALLSKENILKFSENKEQINKKQVELKTLKEENIKAKEVLNTARNFEVSEEDSKLKLADFQQKNKDFLTEKGEISEAFRKDKEIQDRNQDICQKIDAQTAICNVWKQLFKIIGNSQDAFNIYVQRLTLKHLLDLANVHLYKLNKRYSLKMEDSYKQKEELNFNLIDHYQTDKARLVDTSSGGEKFIISLALALGLSDLASKNVKIDSLFIDEGFGTLDSNTLETVISTLETLQAQGKMIGIISHVENLKERIPTQIQITKKSNGVSVLDVV</sequence>
<evidence type="ECO:0000259" key="2">
    <source>
        <dbReference type="Pfam" id="PF13476"/>
    </source>
</evidence>
<dbReference type="RefSeq" id="WP_101918527.1">
    <property type="nucleotide sequence ID" value="NZ_OENF01000042.1"/>
</dbReference>
<proteinExistence type="predicted"/>
<dbReference type="OrthoDB" id="9795626at2"/>
<dbReference type="SUPFAM" id="SSF52540">
    <property type="entry name" value="P-loop containing nucleoside triphosphate hydrolases"/>
    <property type="match status" value="1"/>
</dbReference>
<dbReference type="Pfam" id="PF13558">
    <property type="entry name" value="SbcC_Walker_B"/>
    <property type="match status" value="1"/>
</dbReference>
<dbReference type="InterPro" id="IPR038729">
    <property type="entry name" value="Rad50/SbcC_AAA"/>
</dbReference>
<feature type="coiled-coil region" evidence="1">
    <location>
        <begin position="632"/>
        <end position="751"/>
    </location>
</feature>